<dbReference type="AlphaFoldDB" id="A0A8T2J0K6"/>
<dbReference type="InterPro" id="IPR016137">
    <property type="entry name" value="RGS"/>
</dbReference>
<dbReference type="Pfam" id="PF00615">
    <property type="entry name" value="RGS"/>
    <property type="match status" value="1"/>
</dbReference>
<dbReference type="Gene3D" id="1.10.167.10">
    <property type="entry name" value="Regulator of G-protein Signalling 4, domain 2"/>
    <property type="match status" value="1"/>
</dbReference>
<dbReference type="PANTHER" id="PTHR10845">
    <property type="entry name" value="REGULATOR OF G PROTEIN SIGNALING"/>
    <property type="match status" value="1"/>
</dbReference>
<proteinExistence type="predicted"/>
<dbReference type="SUPFAM" id="SSF48097">
    <property type="entry name" value="Regulator of G-protein signaling, RGS"/>
    <property type="match status" value="1"/>
</dbReference>
<evidence type="ECO:0000256" key="1">
    <source>
        <dbReference type="ARBA" id="ARBA00053238"/>
    </source>
</evidence>
<name>A0A8T2J0K6_9PIPI</name>
<dbReference type="PRINTS" id="PR01301">
    <property type="entry name" value="RGSPROTEIN"/>
</dbReference>
<sequence>MAFVCTRAKELHASIVTLLHKVELERSFVTSVWYRRKFKTSASQKDILRWNESFSQLLRNKEGRCTFHTFLQSEFSEENLEFWEACEEYKCTRSEKSLPIKAQGIFQKFLKIGAPKEVNIDHQTRDLTYQQMSHPSKSCFDVAQEQARILMEKDSYPRFLKSTVYKELLRQSSLRTVKLCLTRGES</sequence>
<feature type="domain" description="RGS" evidence="2">
    <location>
        <begin position="53"/>
        <end position="169"/>
    </location>
</feature>
<evidence type="ECO:0000313" key="3">
    <source>
        <dbReference type="EMBL" id="KAG8436808.1"/>
    </source>
</evidence>
<protein>
    <recommendedName>
        <fullName evidence="2">RGS domain-containing protein</fullName>
    </recommendedName>
</protein>
<organism evidence="3 4">
    <name type="scientific">Hymenochirus boettgeri</name>
    <name type="common">Congo dwarf clawed frog</name>
    <dbReference type="NCBI Taxonomy" id="247094"/>
    <lineage>
        <taxon>Eukaryota</taxon>
        <taxon>Metazoa</taxon>
        <taxon>Chordata</taxon>
        <taxon>Craniata</taxon>
        <taxon>Vertebrata</taxon>
        <taxon>Euteleostomi</taxon>
        <taxon>Amphibia</taxon>
        <taxon>Batrachia</taxon>
        <taxon>Anura</taxon>
        <taxon>Pipoidea</taxon>
        <taxon>Pipidae</taxon>
        <taxon>Pipinae</taxon>
        <taxon>Hymenochirus</taxon>
    </lineage>
</organism>
<dbReference type="EMBL" id="JAACNH010000007">
    <property type="protein sequence ID" value="KAG8436808.1"/>
    <property type="molecule type" value="Genomic_DNA"/>
</dbReference>
<gene>
    <name evidence="3" type="ORF">GDO86_007770</name>
</gene>
<comment type="caution">
    <text evidence="3">The sequence shown here is derived from an EMBL/GenBank/DDBJ whole genome shotgun (WGS) entry which is preliminary data.</text>
</comment>
<reference evidence="3" key="1">
    <citation type="thesis" date="2020" institute="ProQuest LLC" country="789 East Eisenhower Parkway, Ann Arbor, MI, USA">
        <title>Comparative Genomics and Chromosome Evolution.</title>
        <authorList>
            <person name="Mudd A.B."/>
        </authorList>
    </citation>
    <scope>NUCLEOTIDE SEQUENCE</scope>
    <source>
        <strain evidence="3">Female2</strain>
        <tissue evidence="3">Blood</tissue>
    </source>
</reference>
<keyword evidence="4" id="KW-1185">Reference proteome</keyword>
<evidence type="ECO:0000259" key="2">
    <source>
        <dbReference type="PROSITE" id="PS50132"/>
    </source>
</evidence>
<dbReference type="OrthoDB" id="196547at2759"/>
<dbReference type="Proteomes" id="UP000812440">
    <property type="component" value="Chromosome 4"/>
</dbReference>
<dbReference type="SMART" id="SM00315">
    <property type="entry name" value="RGS"/>
    <property type="match status" value="1"/>
</dbReference>
<accession>A0A8T2J0K6</accession>
<dbReference type="InterPro" id="IPR044926">
    <property type="entry name" value="RGS_subdomain_2"/>
</dbReference>
<comment type="function">
    <text evidence="1">Regulates G protein-coupled receptor signaling cascades, including signaling downstream of the N-formylpeptide chemoattractant receptors and leukotriene receptors. Inhibits B cell chemotaxis. Inhibits signal transduction by increasing the GTPase activity of G protein alpha subunits, thereby driving them into their inactive GDP-bound form.</text>
</comment>
<dbReference type="PROSITE" id="PS50132">
    <property type="entry name" value="RGS"/>
    <property type="match status" value="1"/>
</dbReference>
<dbReference type="FunFam" id="1.10.167.10:FF:000001">
    <property type="entry name" value="Putative regulator of g-protein signaling 12"/>
    <property type="match status" value="1"/>
</dbReference>
<dbReference type="InterPro" id="IPR036305">
    <property type="entry name" value="RGS_sf"/>
</dbReference>
<evidence type="ECO:0000313" key="4">
    <source>
        <dbReference type="Proteomes" id="UP000812440"/>
    </source>
</evidence>
<dbReference type="PANTHER" id="PTHR10845:SF275">
    <property type="entry name" value="REGULATOR OF G-PROTEIN SIGNALING 16 ISOFORM X1"/>
    <property type="match status" value="1"/>
</dbReference>